<feature type="compositionally biased region" description="Low complexity" evidence="1">
    <location>
        <begin position="9"/>
        <end position="29"/>
    </location>
</feature>
<keyword evidence="2" id="KW-0812">Transmembrane</keyword>
<reference evidence="3 4" key="1">
    <citation type="submission" date="2023-09" db="EMBL/GenBank/DDBJ databases">
        <title>Description of three actinobacteria isolated from air of manufacturing shop in a pharmaceutical factory.</title>
        <authorList>
            <person name="Zhang D.-F."/>
        </authorList>
    </citation>
    <scope>NUCLEOTIDE SEQUENCE [LARGE SCALE GENOMIC DNA]</scope>
    <source>
        <strain evidence="3 4">LY-0111</strain>
    </source>
</reference>
<gene>
    <name evidence="3" type="ORF">RIL96_04375</name>
</gene>
<feature type="region of interest" description="Disordered" evidence="1">
    <location>
        <begin position="1"/>
        <end position="31"/>
    </location>
</feature>
<sequence length="204" mass="21919">MTENPESRPAGFQQPGAQQPGAQQPGVAGSKFGTEAYDPHAAYGGPMQRPKSFDRVRQLTIVSFLTYMLSSGLSMVVLNDEQLYREQLEAQGQEATQEALDFMTMSALVGGILMLVVGLVIYLVVLLGLKNAKNWARILGTVFCALGIISMAFSLTGIGALLSAGALGIIVLVTSLLFILVNVMWLISAFSKDTNAYIADRAKR</sequence>
<dbReference type="Proteomes" id="UP001251870">
    <property type="component" value="Unassembled WGS sequence"/>
</dbReference>
<feature type="transmembrane region" description="Helical" evidence="2">
    <location>
        <begin position="107"/>
        <end position="129"/>
    </location>
</feature>
<accession>A0ABU2DQL3</accession>
<feature type="transmembrane region" description="Helical" evidence="2">
    <location>
        <begin position="59"/>
        <end position="78"/>
    </location>
</feature>
<evidence type="ECO:0000313" key="4">
    <source>
        <dbReference type="Proteomes" id="UP001251870"/>
    </source>
</evidence>
<proteinExistence type="predicted"/>
<name>A0ABU2DQL3_9MICC</name>
<evidence type="ECO:0000256" key="2">
    <source>
        <dbReference type="SAM" id="Phobius"/>
    </source>
</evidence>
<keyword evidence="2" id="KW-0472">Membrane</keyword>
<protein>
    <submittedName>
        <fullName evidence="3">Uncharacterized protein</fullName>
    </submittedName>
</protein>
<comment type="caution">
    <text evidence="3">The sequence shown here is derived from an EMBL/GenBank/DDBJ whole genome shotgun (WGS) entry which is preliminary data.</text>
</comment>
<evidence type="ECO:0000256" key="1">
    <source>
        <dbReference type="SAM" id="MobiDB-lite"/>
    </source>
</evidence>
<dbReference type="EMBL" id="JAVKGR010000003">
    <property type="protein sequence ID" value="MDR8018798.1"/>
    <property type="molecule type" value="Genomic_DNA"/>
</dbReference>
<feature type="transmembrane region" description="Helical" evidence="2">
    <location>
        <begin position="136"/>
        <end position="158"/>
    </location>
</feature>
<keyword evidence="2" id="KW-1133">Transmembrane helix</keyword>
<organism evidence="3 4">
    <name type="scientific">Nesterenkonia aerolata</name>
    <dbReference type="NCBI Taxonomy" id="3074079"/>
    <lineage>
        <taxon>Bacteria</taxon>
        <taxon>Bacillati</taxon>
        <taxon>Actinomycetota</taxon>
        <taxon>Actinomycetes</taxon>
        <taxon>Micrococcales</taxon>
        <taxon>Micrococcaceae</taxon>
        <taxon>Nesterenkonia</taxon>
    </lineage>
</organism>
<dbReference type="RefSeq" id="WP_310547791.1">
    <property type="nucleotide sequence ID" value="NZ_JAVKGR010000003.1"/>
</dbReference>
<feature type="transmembrane region" description="Helical" evidence="2">
    <location>
        <begin position="164"/>
        <end position="187"/>
    </location>
</feature>
<keyword evidence="4" id="KW-1185">Reference proteome</keyword>
<evidence type="ECO:0000313" key="3">
    <source>
        <dbReference type="EMBL" id="MDR8018798.1"/>
    </source>
</evidence>